<accession>A0A810Q767</accession>
<proteinExistence type="predicted"/>
<evidence type="ECO:0000256" key="1">
    <source>
        <dbReference type="ARBA" id="ARBA00022737"/>
    </source>
</evidence>
<dbReference type="AlphaFoldDB" id="A0A810Q767"/>
<feature type="domain" description="SLH" evidence="3">
    <location>
        <begin position="175"/>
        <end position="243"/>
    </location>
</feature>
<keyword evidence="1" id="KW-0677">Repeat</keyword>
<protein>
    <recommendedName>
        <fullName evidence="3">SLH domain-containing protein</fullName>
    </recommendedName>
</protein>
<sequence>MRSVRISAWVLAMLLTCSPLSALAVETDLLPARRAAPDFSDTAGTAYEEAASVVYEAGVMNGFTVSRFAPEEPLMPEQLAAVCARLYDLLTGGSGAFPAPAEDEAWYDPYYRFLEEALDNQGESGSADDAEGSGPVVGTEEMKALPWNLHPGKYPVLRWMLAAYLDQTLEAAGVTLPQRNDISVLPDAAGQDGASILRLCRAGIFTGTDPYGTFRQNDVVTRGEAAVILARVLRPALRESYSILPFDLCADVLGVDGKSPALTVEGETITMEQFAQELCLALRQNALESPDAPEPETALAAAVEEIQEDVAIDRLAAKHHLLMSERKISDTYGSIPAGYQGVTREGWLWEYGHSLLHQELFLLYQAQSGPAVSDGETQGELLFDAALDAARPKDASLSPILTEMDWDAVLERLLSSPFRAL</sequence>
<feature type="signal peptide" evidence="2">
    <location>
        <begin position="1"/>
        <end position="24"/>
    </location>
</feature>
<organism evidence="4 5">
    <name type="scientific">Pusillibacter faecalis</name>
    <dbReference type="NCBI Taxonomy" id="2714358"/>
    <lineage>
        <taxon>Bacteria</taxon>
        <taxon>Bacillati</taxon>
        <taxon>Bacillota</taxon>
        <taxon>Clostridia</taxon>
        <taxon>Eubacteriales</taxon>
        <taxon>Oscillospiraceae</taxon>
        <taxon>Pusillibacter</taxon>
    </lineage>
</organism>
<evidence type="ECO:0000313" key="4">
    <source>
        <dbReference type="EMBL" id="BCK84129.1"/>
    </source>
</evidence>
<name>A0A810Q767_9FIRM</name>
<dbReference type="KEGG" id="pfaa:MM59RIKEN_14480"/>
<keyword evidence="5" id="KW-1185">Reference proteome</keyword>
<dbReference type="RefSeq" id="WP_213543007.1">
    <property type="nucleotide sequence ID" value="NZ_AP023420.1"/>
</dbReference>
<dbReference type="SUPFAM" id="SSF109998">
    <property type="entry name" value="Triger factor/SurA peptide-binding domain-like"/>
    <property type="match status" value="1"/>
</dbReference>
<evidence type="ECO:0000259" key="3">
    <source>
        <dbReference type="PROSITE" id="PS51272"/>
    </source>
</evidence>
<keyword evidence="2" id="KW-0732">Signal</keyword>
<gene>
    <name evidence="4" type="ORF">MM59RIKEN_14480</name>
</gene>
<evidence type="ECO:0000313" key="5">
    <source>
        <dbReference type="Proteomes" id="UP000679848"/>
    </source>
</evidence>
<dbReference type="Proteomes" id="UP000679848">
    <property type="component" value="Chromosome"/>
</dbReference>
<dbReference type="InterPro" id="IPR027304">
    <property type="entry name" value="Trigger_fact/SurA_dom_sf"/>
</dbReference>
<feature type="chain" id="PRO_5032663931" description="SLH domain-containing protein" evidence="2">
    <location>
        <begin position="25"/>
        <end position="421"/>
    </location>
</feature>
<dbReference type="EMBL" id="AP023420">
    <property type="protein sequence ID" value="BCK84129.1"/>
    <property type="molecule type" value="Genomic_DNA"/>
</dbReference>
<dbReference type="InterPro" id="IPR001119">
    <property type="entry name" value="SLH_dom"/>
</dbReference>
<reference evidence="4" key="1">
    <citation type="submission" date="2020-09" db="EMBL/GenBank/DDBJ databases">
        <title>New species isolated from human feces.</title>
        <authorList>
            <person name="Kitahara M."/>
            <person name="Shigeno Y."/>
            <person name="Shime M."/>
            <person name="Matsumoto Y."/>
            <person name="Nakamura S."/>
            <person name="Motooka D."/>
            <person name="Fukuoka S."/>
            <person name="Nishikawa H."/>
            <person name="Benno Y."/>
        </authorList>
    </citation>
    <scope>NUCLEOTIDE SEQUENCE</scope>
    <source>
        <strain evidence="4">MM59</strain>
    </source>
</reference>
<evidence type="ECO:0000256" key="2">
    <source>
        <dbReference type="SAM" id="SignalP"/>
    </source>
</evidence>
<dbReference type="PROSITE" id="PS51272">
    <property type="entry name" value="SLH"/>
    <property type="match status" value="2"/>
</dbReference>
<feature type="domain" description="SLH" evidence="3">
    <location>
        <begin position="34"/>
        <end position="97"/>
    </location>
</feature>
<dbReference type="Pfam" id="PF00395">
    <property type="entry name" value="SLH"/>
    <property type="match status" value="1"/>
</dbReference>